<proteinExistence type="inferred from homology"/>
<dbReference type="PANTHER" id="PTHR30012">
    <property type="entry name" value="GENERAL SECRETION PATHWAY PROTEIN"/>
    <property type="match status" value="1"/>
</dbReference>
<evidence type="ECO:0000313" key="10">
    <source>
        <dbReference type="Proteomes" id="UP000286976"/>
    </source>
</evidence>
<comment type="caution">
    <text evidence="9">The sequence shown here is derived from an EMBL/GenBank/DDBJ whole genome shotgun (WGS) entry which is preliminary data.</text>
</comment>
<comment type="similarity">
    <text evidence="2">Belongs to the GSP F family.</text>
</comment>
<reference evidence="9 10" key="1">
    <citation type="journal article" date="2011" name="Front. Microbiol.">
        <title>Genomic signatures of strain selection and enhancement in Bacillus atrophaeus var. globigii, a historical biowarfare simulant.</title>
        <authorList>
            <person name="Gibbons H.S."/>
            <person name="Broomall S.M."/>
            <person name="McNew L.A."/>
            <person name="Daligault H."/>
            <person name="Chapman C."/>
            <person name="Bruce D."/>
            <person name="Karavis M."/>
            <person name="Krepps M."/>
            <person name="McGregor P.A."/>
            <person name="Hong C."/>
            <person name="Park K.H."/>
            <person name="Akmal A."/>
            <person name="Feldman A."/>
            <person name="Lin J.S."/>
            <person name="Chang W.E."/>
            <person name="Higgs B.W."/>
            <person name="Demirev P."/>
            <person name="Lindquist J."/>
            <person name="Liem A."/>
            <person name="Fochler E."/>
            <person name="Read T.D."/>
            <person name="Tapia R."/>
            <person name="Johnson S."/>
            <person name="Bishop-Lilly K.A."/>
            <person name="Detter C."/>
            <person name="Han C."/>
            <person name="Sozhamannan S."/>
            <person name="Rosenzweig C.N."/>
            <person name="Skowronski E.W."/>
        </authorList>
    </citation>
    <scope>NUCLEOTIDE SEQUENCE [LARGE SCALE GENOMIC DNA]</scope>
    <source>
        <strain evidence="9 10">AIT1</strain>
    </source>
</reference>
<keyword evidence="6 7" id="KW-0472">Membrane</keyword>
<dbReference type="InterPro" id="IPR003004">
    <property type="entry name" value="GspF/PilC"/>
</dbReference>
<comment type="subcellular location">
    <subcellularLocation>
        <location evidence="1">Cell membrane</location>
        <topology evidence="1">Multi-pass membrane protein</topology>
    </subcellularLocation>
</comment>
<dbReference type="EMBL" id="PIPQ01000001">
    <property type="protein sequence ID" value="RUO43825.1"/>
    <property type="molecule type" value="Genomic_DNA"/>
</dbReference>
<dbReference type="InterPro" id="IPR042094">
    <property type="entry name" value="T2SS_GspF_sf"/>
</dbReference>
<dbReference type="Gene3D" id="1.20.81.30">
    <property type="entry name" value="Type II secretion system (T2SS), domain F"/>
    <property type="match status" value="1"/>
</dbReference>
<evidence type="ECO:0000256" key="1">
    <source>
        <dbReference type="ARBA" id="ARBA00004651"/>
    </source>
</evidence>
<evidence type="ECO:0000256" key="2">
    <source>
        <dbReference type="ARBA" id="ARBA00005745"/>
    </source>
</evidence>
<feature type="transmembrane region" description="Helical" evidence="7">
    <location>
        <begin position="270"/>
        <end position="288"/>
    </location>
</feature>
<accession>A0A432X8S0</accession>
<dbReference type="Proteomes" id="UP000286976">
    <property type="component" value="Unassembled WGS sequence"/>
</dbReference>
<dbReference type="PANTHER" id="PTHR30012:SF0">
    <property type="entry name" value="TYPE II SECRETION SYSTEM PROTEIN F-RELATED"/>
    <property type="match status" value="1"/>
</dbReference>
<name>A0A432X8S0_9GAMM</name>
<keyword evidence="4 7" id="KW-0812">Transmembrane</keyword>
<keyword evidence="10" id="KW-1185">Reference proteome</keyword>
<evidence type="ECO:0000313" key="9">
    <source>
        <dbReference type="EMBL" id="RUO43825.1"/>
    </source>
</evidence>
<feature type="transmembrane region" description="Helical" evidence="7">
    <location>
        <begin position="334"/>
        <end position="356"/>
    </location>
</feature>
<protein>
    <recommendedName>
        <fullName evidence="8">Type II secretion system protein GspF domain-containing protein</fullName>
    </recommendedName>
</protein>
<dbReference type="Pfam" id="PF00482">
    <property type="entry name" value="T2SSF"/>
    <property type="match status" value="1"/>
</dbReference>
<evidence type="ECO:0000256" key="5">
    <source>
        <dbReference type="ARBA" id="ARBA00022989"/>
    </source>
</evidence>
<keyword evidence="5 7" id="KW-1133">Transmembrane helix</keyword>
<evidence type="ECO:0000256" key="4">
    <source>
        <dbReference type="ARBA" id="ARBA00022692"/>
    </source>
</evidence>
<feature type="transmembrane region" description="Helical" evidence="7">
    <location>
        <begin position="231"/>
        <end position="250"/>
    </location>
</feature>
<gene>
    <name evidence="9" type="ORF">CWE15_01085</name>
</gene>
<sequence>MRKSWCRGYCKLLNNSRRRECNMLQLHREKLNRQTQIQFLIDLSDSLTRGFSLSQALQIMHACAEEIAARQMSKVVVHIQEKLAQGRSLSESLLRHFDADLVLVMKSSHDPNQLKRAMLAFGTMHQERKGLTQEGIKKLLYPCILLLASVVAVWFAGAIILPRLEAMASGPVTLHWSSYLKGAAKLVPWLLFVGAGALVGFLVLASSAAIKHGYSLAQSVGEISQSQVYRLFILAGICYSLGMLLGQQVSLNRAVQLLQERATGQAKRHYAHMQEALALGVLSLTDVMRSTLVDRITLMQLQMSAGSVRERSEQLQDVASSLQQRAVRRMQKHLWLLSVICYSLALGLIALLGLGLGQAVSSMVTEWV</sequence>
<feature type="domain" description="Type II secretion system protein GspF" evidence="8">
    <location>
        <begin position="39"/>
        <end position="162"/>
    </location>
</feature>
<dbReference type="GO" id="GO:0005886">
    <property type="term" value="C:plasma membrane"/>
    <property type="evidence" value="ECO:0007669"/>
    <property type="project" value="UniProtKB-SubCell"/>
</dbReference>
<feature type="transmembrane region" description="Helical" evidence="7">
    <location>
        <begin position="139"/>
        <end position="161"/>
    </location>
</feature>
<evidence type="ECO:0000256" key="7">
    <source>
        <dbReference type="SAM" id="Phobius"/>
    </source>
</evidence>
<organism evidence="9 10">
    <name type="scientific">Aliidiomarina taiwanensis</name>
    <dbReference type="NCBI Taxonomy" id="946228"/>
    <lineage>
        <taxon>Bacteria</taxon>
        <taxon>Pseudomonadati</taxon>
        <taxon>Pseudomonadota</taxon>
        <taxon>Gammaproteobacteria</taxon>
        <taxon>Alteromonadales</taxon>
        <taxon>Idiomarinaceae</taxon>
        <taxon>Aliidiomarina</taxon>
    </lineage>
</organism>
<dbReference type="AlphaFoldDB" id="A0A432X8S0"/>
<keyword evidence="3" id="KW-1003">Cell membrane</keyword>
<evidence type="ECO:0000256" key="6">
    <source>
        <dbReference type="ARBA" id="ARBA00023136"/>
    </source>
</evidence>
<evidence type="ECO:0000256" key="3">
    <source>
        <dbReference type="ARBA" id="ARBA00022475"/>
    </source>
</evidence>
<evidence type="ECO:0000259" key="8">
    <source>
        <dbReference type="Pfam" id="PF00482"/>
    </source>
</evidence>
<feature type="transmembrane region" description="Helical" evidence="7">
    <location>
        <begin position="186"/>
        <end position="210"/>
    </location>
</feature>
<dbReference type="InterPro" id="IPR018076">
    <property type="entry name" value="T2SS_GspF_dom"/>
</dbReference>